<protein>
    <submittedName>
        <fullName evidence="5">Complement C1q-like protein 2 C1q and tumor necrosis factor-related protein 10</fullName>
    </submittedName>
</protein>
<proteinExistence type="predicted"/>
<dbReference type="GO" id="GO:0045202">
    <property type="term" value="C:synapse"/>
    <property type="evidence" value="ECO:0007669"/>
    <property type="project" value="TreeGrafter"/>
</dbReference>
<dbReference type="SUPFAM" id="SSF49842">
    <property type="entry name" value="TNF-like"/>
    <property type="match status" value="1"/>
</dbReference>
<name>A0A4U5V1G2_COLLU</name>
<dbReference type="InterPro" id="IPR050822">
    <property type="entry name" value="Cerebellin_Synaptic_Org"/>
</dbReference>
<dbReference type="AlphaFoldDB" id="A0A4U5V1G2"/>
<dbReference type="SMART" id="SM00110">
    <property type="entry name" value="C1Q"/>
    <property type="match status" value="1"/>
</dbReference>
<organism evidence="5 6">
    <name type="scientific">Collichthys lucidus</name>
    <name type="common">Big head croaker</name>
    <name type="synonym">Sciaena lucida</name>
    <dbReference type="NCBI Taxonomy" id="240159"/>
    <lineage>
        <taxon>Eukaryota</taxon>
        <taxon>Metazoa</taxon>
        <taxon>Chordata</taxon>
        <taxon>Craniata</taxon>
        <taxon>Vertebrata</taxon>
        <taxon>Euteleostomi</taxon>
        <taxon>Actinopterygii</taxon>
        <taxon>Neopterygii</taxon>
        <taxon>Teleostei</taxon>
        <taxon>Neoteleostei</taxon>
        <taxon>Acanthomorphata</taxon>
        <taxon>Eupercaria</taxon>
        <taxon>Sciaenidae</taxon>
        <taxon>Collichthys</taxon>
    </lineage>
</organism>
<evidence type="ECO:0000313" key="6">
    <source>
        <dbReference type="Proteomes" id="UP000298787"/>
    </source>
</evidence>
<dbReference type="Pfam" id="PF00386">
    <property type="entry name" value="C1q"/>
    <property type="match status" value="1"/>
</dbReference>
<evidence type="ECO:0000256" key="2">
    <source>
        <dbReference type="ARBA" id="ARBA00022525"/>
    </source>
</evidence>
<comment type="subcellular location">
    <subcellularLocation>
        <location evidence="1">Secreted</location>
    </subcellularLocation>
</comment>
<dbReference type="PRINTS" id="PR00007">
    <property type="entry name" value="COMPLEMNTC1Q"/>
</dbReference>
<dbReference type="Gene3D" id="2.60.120.40">
    <property type="match status" value="1"/>
</dbReference>
<dbReference type="GO" id="GO:0005576">
    <property type="term" value="C:extracellular region"/>
    <property type="evidence" value="ECO:0007669"/>
    <property type="project" value="UniProtKB-SubCell"/>
</dbReference>
<keyword evidence="2" id="KW-0964">Secreted</keyword>
<sequence>MQQQPSNAKLLLGLGLLVVQLLYCCVLCMEFLELLAPIPGMDQVPQGHPTTVRNCGYIIDTAVHILICKCIHVFLCSPDWCANDSGSCGCCTMVKELNKLENHFHGKFEVLDREYQRTKQSLMATEASRTAFSVSLFNQPKCFGPSKANQNVIYKEVFLNLGNAYSTTTGIFTVMYAGVYSIALTVYSDAGATGIPLIACATLQVNGVAVASVTDVNTNDQEDSGTTVLALQLNSGDQVSVNLPPNCYLCDDQNHYNTFSAFLLYLTA</sequence>
<dbReference type="EMBL" id="CM014090">
    <property type="protein sequence ID" value="TKS81379.1"/>
    <property type="molecule type" value="Genomic_DNA"/>
</dbReference>
<dbReference type="PANTHER" id="PTHR22923">
    <property type="entry name" value="CEREBELLIN-RELATED"/>
    <property type="match status" value="1"/>
</dbReference>
<dbReference type="GO" id="GO:0099558">
    <property type="term" value="P:maintenance of synapse structure"/>
    <property type="evidence" value="ECO:0007669"/>
    <property type="project" value="TreeGrafter"/>
</dbReference>
<evidence type="ECO:0000313" key="5">
    <source>
        <dbReference type="EMBL" id="TKS81379.1"/>
    </source>
</evidence>
<accession>A0A4U5V1G2</accession>
<dbReference type="PROSITE" id="PS50871">
    <property type="entry name" value="C1Q"/>
    <property type="match status" value="1"/>
</dbReference>
<dbReference type="Proteomes" id="UP000298787">
    <property type="component" value="Chromosome 13"/>
</dbReference>
<feature type="domain" description="C1q" evidence="4">
    <location>
        <begin position="125"/>
        <end position="268"/>
    </location>
</feature>
<evidence type="ECO:0000259" key="4">
    <source>
        <dbReference type="PROSITE" id="PS50871"/>
    </source>
</evidence>
<evidence type="ECO:0000256" key="3">
    <source>
        <dbReference type="ARBA" id="ARBA00022729"/>
    </source>
</evidence>
<reference evidence="5 6" key="1">
    <citation type="submission" date="2019-01" db="EMBL/GenBank/DDBJ databases">
        <title>Genome Assembly of Collichthys lucidus.</title>
        <authorList>
            <person name="Cai M."/>
            <person name="Xiao S."/>
        </authorList>
    </citation>
    <scope>NUCLEOTIDE SEQUENCE [LARGE SCALE GENOMIC DNA]</scope>
    <source>
        <strain evidence="5">JT15FE1705JMU</strain>
        <tissue evidence="5">Muscle</tissue>
    </source>
</reference>
<gene>
    <name evidence="5" type="ORF">D9C73_015484</name>
</gene>
<dbReference type="PANTHER" id="PTHR22923:SF103">
    <property type="entry name" value="CEREBELLIN 20-RELATED"/>
    <property type="match status" value="1"/>
</dbReference>
<dbReference type="InterPro" id="IPR001073">
    <property type="entry name" value="C1q_dom"/>
</dbReference>
<evidence type="ECO:0000256" key="1">
    <source>
        <dbReference type="ARBA" id="ARBA00004613"/>
    </source>
</evidence>
<keyword evidence="6" id="KW-1185">Reference proteome</keyword>
<keyword evidence="3" id="KW-0732">Signal</keyword>
<dbReference type="InterPro" id="IPR008983">
    <property type="entry name" value="Tumour_necrosis_fac-like_dom"/>
</dbReference>